<dbReference type="InterPro" id="IPR057670">
    <property type="entry name" value="SH3_retrovirus"/>
</dbReference>
<dbReference type="Gene3D" id="4.10.60.10">
    <property type="entry name" value="Zinc finger, CCHC-type"/>
    <property type="match status" value="1"/>
</dbReference>
<reference evidence="7" key="1">
    <citation type="submission" date="2018-02" db="EMBL/GenBank/DDBJ databases">
        <authorList>
            <person name="Cohen D.B."/>
            <person name="Kent A.D."/>
        </authorList>
    </citation>
    <scope>NUCLEOTIDE SEQUENCE</scope>
</reference>
<dbReference type="InterPro" id="IPR041118">
    <property type="entry name" value="Rx_N"/>
</dbReference>
<feature type="compositionally biased region" description="Basic residues" evidence="5">
    <location>
        <begin position="259"/>
        <end position="268"/>
    </location>
</feature>
<dbReference type="GO" id="GO:0000166">
    <property type="term" value="F:nucleotide binding"/>
    <property type="evidence" value="ECO:0007669"/>
    <property type="project" value="UniProtKB-KW"/>
</dbReference>
<dbReference type="InterPro" id="IPR025724">
    <property type="entry name" value="GAG-pre-integrase_dom"/>
</dbReference>
<dbReference type="GO" id="GO:0003676">
    <property type="term" value="F:nucleic acid binding"/>
    <property type="evidence" value="ECO:0007669"/>
    <property type="project" value="InterPro"/>
</dbReference>
<dbReference type="AlphaFoldDB" id="A0A2N9GBY7"/>
<accession>A0A2N9GBY7</accession>
<dbReference type="Pfam" id="PF22936">
    <property type="entry name" value="Pol_BBD"/>
    <property type="match status" value="1"/>
</dbReference>
<keyword evidence="2" id="KW-0677">Repeat</keyword>
<dbReference type="EMBL" id="OIVN01001733">
    <property type="protein sequence ID" value="SPC97073.1"/>
    <property type="molecule type" value="Genomic_DNA"/>
</dbReference>
<feature type="region of interest" description="Disordered" evidence="5">
    <location>
        <begin position="258"/>
        <end position="281"/>
    </location>
</feature>
<dbReference type="SUPFAM" id="SSF53098">
    <property type="entry name" value="Ribonuclease H-like"/>
    <property type="match status" value="1"/>
</dbReference>
<proteinExistence type="predicted"/>
<dbReference type="GO" id="GO:0008233">
    <property type="term" value="F:peptidase activity"/>
    <property type="evidence" value="ECO:0007669"/>
    <property type="project" value="UniProtKB-KW"/>
</dbReference>
<evidence type="ECO:0000256" key="2">
    <source>
        <dbReference type="ARBA" id="ARBA00022737"/>
    </source>
</evidence>
<protein>
    <recommendedName>
        <fullName evidence="6">Integrase catalytic domain-containing protein</fullName>
    </recommendedName>
</protein>
<name>A0A2N9GBY7_FAGSY</name>
<dbReference type="GO" id="GO:0006952">
    <property type="term" value="P:defense response"/>
    <property type="evidence" value="ECO:0007669"/>
    <property type="project" value="UniProtKB-KW"/>
</dbReference>
<organism evidence="7">
    <name type="scientific">Fagus sylvatica</name>
    <name type="common">Beechnut</name>
    <dbReference type="NCBI Taxonomy" id="28930"/>
    <lineage>
        <taxon>Eukaryota</taxon>
        <taxon>Viridiplantae</taxon>
        <taxon>Streptophyta</taxon>
        <taxon>Embryophyta</taxon>
        <taxon>Tracheophyta</taxon>
        <taxon>Spermatophyta</taxon>
        <taxon>Magnoliopsida</taxon>
        <taxon>eudicotyledons</taxon>
        <taxon>Gunneridae</taxon>
        <taxon>Pentapetalae</taxon>
        <taxon>rosids</taxon>
        <taxon>fabids</taxon>
        <taxon>Fagales</taxon>
        <taxon>Fagaceae</taxon>
        <taxon>Fagus</taxon>
    </lineage>
</organism>
<gene>
    <name evidence="7" type="ORF">FSB_LOCUS24955</name>
</gene>
<dbReference type="PROSITE" id="PS50994">
    <property type="entry name" value="INTEGRASE"/>
    <property type="match status" value="1"/>
</dbReference>
<dbReference type="GO" id="GO:0015074">
    <property type="term" value="P:DNA integration"/>
    <property type="evidence" value="ECO:0007669"/>
    <property type="project" value="InterPro"/>
</dbReference>
<dbReference type="GO" id="GO:0006508">
    <property type="term" value="P:proteolysis"/>
    <property type="evidence" value="ECO:0007669"/>
    <property type="project" value="UniProtKB-KW"/>
</dbReference>
<evidence type="ECO:0000256" key="1">
    <source>
        <dbReference type="ARBA" id="ARBA00022670"/>
    </source>
</evidence>
<dbReference type="Gene3D" id="3.30.420.10">
    <property type="entry name" value="Ribonuclease H-like superfamily/Ribonuclease H"/>
    <property type="match status" value="1"/>
</dbReference>
<evidence type="ECO:0000313" key="7">
    <source>
        <dbReference type="EMBL" id="SPC97073.1"/>
    </source>
</evidence>
<evidence type="ECO:0000256" key="3">
    <source>
        <dbReference type="ARBA" id="ARBA00022741"/>
    </source>
</evidence>
<dbReference type="InterPro" id="IPR036875">
    <property type="entry name" value="Znf_CCHC_sf"/>
</dbReference>
<dbReference type="CDD" id="cd14798">
    <property type="entry name" value="RX-CC_like"/>
    <property type="match status" value="1"/>
</dbReference>
<dbReference type="SUPFAM" id="SSF57756">
    <property type="entry name" value="Retrovirus zinc finger-like domains"/>
    <property type="match status" value="1"/>
</dbReference>
<dbReference type="InterPro" id="IPR036397">
    <property type="entry name" value="RNaseH_sf"/>
</dbReference>
<evidence type="ECO:0000259" key="6">
    <source>
        <dbReference type="PROSITE" id="PS50994"/>
    </source>
</evidence>
<dbReference type="InterPro" id="IPR012337">
    <property type="entry name" value="RNaseH-like_sf"/>
</dbReference>
<dbReference type="InterPro" id="IPR001584">
    <property type="entry name" value="Integrase_cat-core"/>
</dbReference>
<dbReference type="InterPro" id="IPR039537">
    <property type="entry name" value="Retrotran_Ty1/copia-like"/>
</dbReference>
<dbReference type="InterPro" id="IPR038005">
    <property type="entry name" value="RX-like_CC"/>
</dbReference>
<dbReference type="Pfam" id="PF00665">
    <property type="entry name" value="rve"/>
    <property type="match status" value="1"/>
</dbReference>
<keyword evidence="4" id="KW-0611">Plant defense</keyword>
<dbReference type="InterPro" id="IPR001878">
    <property type="entry name" value="Znf_CCHC"/>
</dbReference>
<dbReference type="GO" id="GO:0008270">
    <property type="term" value="F:zinc ion binding"/>
    <property type="evidence" value="ECO:0007669"/>
    <property type="project" value="InterPro"/>
</dbReference>
<dbReference type="PANTHER" id="PTHR42648:SF26">
    <property type="entry name" value="INTEGRASE CATALYTIC DOMAIN-CONTAINING PROTEIN"/>
    <property type="match status" value="1"/>
</dbReference>
<dbReference type="InterPro" id="IPR054722">
    <property type="entry name" value="PolX-like_BBD"/>
</dbReference>
<dbReference type="PANTHER" id="PTHR42648">
    <property type="entry name" value="TRANSPOSASE, PUTATIVE-RELATED"/>
    <property type="match status" value="1"/>
</dbReference>
<dbReference type="Pfam" id="PF18052">
    <property type="entry name" value="Rx_N"/>
    <property type="match status" value="1"/>
</dbReference>
<dbReference type="SMART" id="SM00343">
    <property type="entry name" value="ZnF_C2HC"/>
    <property type="match status" value="2"/>
</dbReference>
<keyword evidence="1" id="KW-0378">Hydrolase</keyword>
<evidence type="ECO:0000256" key="4">
    <source>
        <dbReference type="ARBA" id="ARBA00022821"/>
    </source>
</evidence>
<keyword evidence="1" id="KW-0645">Protease</keyword>
<dbReference type="Pfam" id="PF13976">
    <property type="entry name" value="gag_pre-integrs"/>
    <property type="match status" value="1"/>
</dbReference>
<dbReference type="Pfam" id="PF25597">
    <property type="entry name" value="SH3_retrovirus"/>
    <property type="match status" value="1"/>
</dbReference>
<feature type="domain" description="Integrase catalytic" evidence="6">
    <location>
        <begin position="598"/>
        <end position="778"/>
    </location>
</feature>
<evidence type="ECO:0000256" key="5">
    <source>
        <dbReference type="SAM" id="MobiDB-lite"/>
    </source>
</evidence>
<dbReference type="Gene3D" id="1.20.5.4130">
    <property type="match status" value="1"/>
</dbReference>
<keyword evidence="3" id="KW-0547">Nucleotide-binding</keyword>
<sequence length="933" mass="103329">MVESVVSGVASRLSELLIQEANFLSGVSYQVQKLQTELKWMQCILKNENTMVREWVAEIRDLAYDAEDIIETYVFKVASRRGGGIQKVLMRCACILDEGTTVHKLGSEIAEIKTTISDFTARLQTYGIIRQSIEGDRRLSSINDSQQEQRQTFPHVKPADVVGLDENISELVACLTTNKEKRVVSICETSVHPVLPTALIVSARFPKPESCNARTLLTRRHAPRLSPANPPVLISAAAARLLRLSCASYPRIRLVKTNLHQKSRRQKTPHAPPRAGEASGVFLHPDPRATHLFYISYSFLMDTTKLPQTVIAAHPSSSSRNGSKYCKNCYQQGHLLFECPTVECRYCHKIGHIVYNCPTRPPKPSHSRTLPRPDNPSVVAATTASFSAPSLSYVSVSALRSLVFSIVKQILSTSGKVSSAVSSNTWYFDSACCNHMSPDSQLFSSVIPTTHAPLIQTANGSYISANHTGSVSTPILSLSDTYLIPNLTLNLISVGQLCELGYDLWFGSSGCRVQDPQTNQVLGTGRRVGRMFELTSLHLPSTPTPPPSQVAHTASVFPLSLWHLRLGHVSVQKLRSLVSSGFLGQVKHDSVDCVSCQLAKQPALSFTNSDSSSHASFDLIHSDIWGPSPTATVGGSKYFVIFVDDFSRYTWIYLMHNRSELAQIYRTFAQMISTQFSKTIKIFRTDNAMEYRDSQFLDFIHTQGTIIQRSCAGTSQQNGRAERKHRHILDSVRAFLISASCPERFWGEAALTAVYTINRLPSSALQNVTPFERLYGTPASYSSLRVFGCACFVLLQPHEHSKLEPRSRLCCFLGYGIEHKGYRCWDPISQRLRISRHVVFWEHTMFNSLSKFTTCSTPSFFTNPSLPLFPISPADSPTSPLAPPLAVDPVLDQTPDLPLAAPMVLKTGPGREPEKGVVPVLVVGPGSDRWSNR</sequence>